<evidence type="ECO:0000313" key="2">
    <source>
        <dbReference type="Proteomes" id="UP000037035"/>
    </source>
</evidence>
<reference evidence="1 2" key="1">
    <citation type="submission" date="2015-08" db="EMBL/GenBank/DDBJ databases">
        <title>Next Generation Sequencing and Analysis of the Genome of Puccinia sorghi L Schw, the Causal Agent of Maize Common Rust.</title>
        <authorList>
            <person name="Rochi L."/>
            <person name="Burguener G."/>
            <person name="Darino M."/>
            <person name="Turjanski A."/>
            <person name="Kreff E."/>
            <person name="Dieguez M.J."/>
            <person name="Sacco F."/>
        </authorList>
    </citation>
    <scope>NUCLEOTIDE SEQUENCE [LARGE SCALE GENOMIC DNA]</scope>
    <source>
        <strain evidence="1 2">RO10H11247</strain>
    </source>
</reference>
<accession>A0A0L6V0T3</accession>
<organism evidence="1 2">
    <name type="scientific">Puccinia sorghi</name>
    <dbReference type="NCBI Taxonomy" id="27349"/>
    <lineage>
        <taxon>Eukaryota</taxon>
        <taxon>Fungi</taxon>
        <taxon>Dikarya</taxon>
        <taxon>Basidiomycota</taxon>
        <taxon>Pucciniomycotina</taxon>
        <taxon>Pucciniomycetes</taxon>
        <taxon>Pucciniales</taxon>
        <taxon>Pucciniaceae</taxon>
        <taxon>Puccinia</taxon>
    </lineage>
</organism>
<name>A0A0L6V0T3_9BASI</name>
<feature type="non-terminal residue" evidence="1">
    <location>
        <position position="92"/>
    </location>
</feature>
<comment type="caution">
    <text evidence="1">The sequence shown here is derived from an EMBL/GenBank/DDBJ whole genome shotgun (WGS) entry which is preliminary data.</text>
</comment>
<protein>
    <submittedName>
        <fullName evidence="1">Uncharacterized protein</fullName>
    </submittedName>
</protein>
<dbReference type="AlphaFoldDB" id="A0A0L6V0T3"/>
<keyword evidence="2" id="KW-1185">Reference proteome</keyword>
<dbReference type="EMBL" id="LAVV01007915">
    <property type="protein sequence ID" value="KNZ54339.1"/>
    <property type="molecule type" value="Genomic_DNA"/>
</dbReference>
<sequence length="92" mass="10801">MLDKLPQEFHSFKTNIAMNFESSPFDQVLKKLEDFASQNQLNNYKKTIEPMQTFYSRSNEPEIHCPHSGTLKITATKSTRINDTQRLRLPRK</sequence>
<evidence type="ECO:0000313" key="1">
    <source>
        <dbReference type="EMBL" id="KNZ54339.1"/>
    </source>
</evidence>
<proteinExistence type="predicted"/>
<dbReference type="VEuPathDB" id="FungiDB:VP01_2972g1"/>
<dbReference type="Proteomes" id="UP000037035">
    <property type="component" value="Unassembled WGS sequence"/>
</dbReference>
<dbReference type="OrthoDB" id="10269906at2759"/>
<gene>
    <name evidence="1" type="ORF">VP01_2972g1</name>
</gene>